<evidence type="ECO:0000256" key="8">
    <source>
        <dbReference type="ARBA" id="ARBA00022840"/>
    </source>
</evidence>
<keyword evidence="10" id="KW-0809">Transit peptide</keyword>
<dbReference type="Gene3D" id="3.40.50.300">
    <property type="entry name" value="P-loop containing nucleotide triphosphate hydrolases"/>
    <property type="match status" value="2"/>
</dbReference>
<sequence>MAKKKKTAVNPARGYATASIPSKAKPEKVEEPAVIIAEETVNVQESEDGAKAKVENAKIMIQQTPEELEAQLERDELQLLVEKYSVKVRKDATRLTTKVQTDCRVLRGAATHLPLATFLPDELKMQLIDLVQKDALESGYQAHSNSWSKLLAEEETTVRCWTLFEALLGLGISQENIKSVIGALLKNPPSSDPGVYIWGFKEALDFLSLRLEESELPSYISGKTMGSMGTGGIEDDEESDSLPSPVATPKLKSTTNSTLSSPHKLDLNAQDTEDDLHASDFESDVEPENMLSIYLAIKERLYRHRPELVEKAPASKKKWKKTVPVVPPSGTLTPKVQKLTDKLRLIEADVLFDQREADYSWDSRKSLIMHDVITPKRGPQLVASQARGSERSITVGGESPETAPTSVGTPDGSDSEDEDLLGAMFSATIEEEQAPTSAPPTSDGPAVWLRDFGKVSGMSPRRVLEDACRTRNSKATLTFHLVSPTAYASRHSVNIKWTKDQETLPSDTVPYIKIQQVKSTKGPNLMTALKFTMTTIATPDPQQSEAFVATAALFYLCSPSKEDKTYMKLPAVWRDLYAEFGAARKEVIDDADRDRLKMIRSIVQEHTEREEEDGIVLASAFRGRNLDSPRSNSSRNISPTKLSLSGPSIELKALWERVSTTPNYQRMLPSRIKLPMHGFKAAALAAIDSHQVLILCGETGCGKSTQLPAYVLEHQLSQGKQCKIYCTEPRRISAISLAQRVSEELGEHTGDVGTFRSLVGYAIRLESKTTPQTRLIYATVGVVLRMLESAKGLTDITHLIIDEVHERSIDTDFLLIVLKTLMIERPELKIVLMSATVDASRFSKYLNGAPIITVPGRTFPVQTRYLEDAIELTNYIVSAPNNERNMEEDDDGTIENATSGIPKQLPGYKVETRQALANYDEYRMDYELIVNLMEKIARDPKYAKFNKATLVFLPGIAEIRELNDLLSGSPTFSQNCWVVPLHSSIASEEQQHAFLLPPKGVRKVVLATNIAETGITIPDVTCVIDTGKHKEMRYDERRQLSRLIQSFISRANAKQRRGRAGRVQEGICFHMFTKYRHDELMAEAQTPEMLRLSLQELVMRVKICGLGAVEETLSRALDPPSSKNIRRAIDALIEVGALTSMEELTPLGSQLAKIPADANLGKLVILSALFNCLDVGVTIAAILSNKSPFITPFGEKQRADTTRLAFARGNSDLLTAYNAYTSWRKVCQSGNMSPFTWCRKNYLSHQYLQNIEELKGQLLASLSDTGLISIDRRKMQQRSKGKTSFVQIPLVNDTNSFNDALTSTVIAWSFYPKLLIRDGKGWRNISNSQSVSLHPSSVNKTPTQAQQNIKLLSYYSMLQTSGSKHYNALSTTAVSELPLLLMAGDVEFRAHAGVLVLDGNRGRWKCDEWKVLMGLKVLRGRLGEYVEGRLREPRREVGMGVLRWVDLFERVMGRDVLEKERV</sequence>
<dbReference type="InterPro" id="IPR027417">
    <property type="entry name" value="P-loop_NTPase"/>
</dbReference>
<protein>
    <recommendedName>
        <fullName evidence="2">RNA helicase</fullName>
        <ecNumber evidence="2">3.6.4.13</ecNumber>
    </recommendedName>
</protein>
<dbReference type="SMART" id="SM00487">
    <property type="entry name" value="DEXDc"/>
    <property type="match status" value="1"/>
</dbReference>
<comment type="caution">
    <text evidence="15">The sequence shown here is derived from an EMBL/GenBank/DDBJ whole genome shotgun (WGS) entry which is preliminary data.</text>
</comment>
<dbReference type="InterPro" id="IPR007502">
    <property type="entry name" value="Helicase-assoc_dom"/>
</dbReference>
<dbReference type="CDD" id="cd17917">
    <property type="entry name" value="DEXHc_RHA-like"/>
    <property type="match status" value="1"/>
</dbReference>
<evidence type="ECO:0000313" key="15">
    <source>
        <dbReference type="EMBL" id="KAF2436242.1"/>
    </source>
</evidence>
<dbReference type="SMART" id="SM00490">
    <property type="entry name" value="HELICc"/>
    <property type="match status" value="1"/>
</dbReference>
<dbReference type="Pfam" id="PF07717">
    <property type="entry name" value="OB_NTP_bind"/>
    <property type="match status" value="1"/>
</dbReference>
<keyword evidence="5" id="KW-0547">Nucleotide-binding</keyword>
<feature type="domain" description="Helicase C-terminal" evidence="14">
    <location>
        <begin position="928"/>
        <end position="1105"/>
    </location>
</feature>
<dbReference type="FunFam" id="3.40.50.300:FF:000500">
    <property type="entry name" value="ATP-dependent RNA helicase DHX29"/>
    <property type="match status" value="1"/>
</dbReference>
<evidence type="ECO:0000256" key="12">
    <source>
        <dbReference type="SAM" id="MobiDB-lite"/>
    </source>
</evidence>
<evidence type="ECO:0000256" key="6">
    <source>
        <dbReference type="ARBA" id="ARBA00022801"/>
    </source>
</evidence>
<dbReference type="PANTHER" id="PTHR18934:SF145">
    <property type="entry name" value="ATP-DEPENDENT RNA HELICASE DHX57-RELATED"/>
    <property type="match status" value="1"/>
</dbReference>
<dbReference type="Gene3D" id="1.20.120.1080">
    <property type="match status" value="1"/>
</dbReference>
<dbReference type="SMART" id="SM00847">
    <property type="entry name" value="HA2"/>
    <property type="match status" value="1"/>
</dbReference>
<evidence type="ECO:0000256" key="3">
    <source>
        <dbReference type="ARBA" id="ARBA00022528"/>
    </source>
</evidence>
<keyword evidence="3" id="KW-0150">Chloroplast</keyword>
<comment type="subcellular location">
    <subcellularLocation>
        <location evidence="1">Plastid</location>
        <location evidence="1">Chloroplast</location>
    </subcellularLocation>
</comment>
<keyword evidence="7" id="KW-0347">Helicase</keyword>
<dbReference type="CDD" id="cd18791">
    <property type="entry name" value="SF2_C_RHA"/>
    <property type="match status" value="1"/>
</dbReference>
<evidence type="ECO:0000256" key="11">
    <source>
        <dbReference type="ARBA" id="ARBA00047984"/>
    </source>
</evidence>
<feature type="region of interest" description="Disordered" evidence="12">
    <location>
        <begin position="379"/>
        <end position="418"/>
    </location>
</feature>
<dbReference type="Proteomes" id="UP000800235">
    <property type="component" value="Unassembled WGS sequence"/>
</dbReference>
<proteinExistence type="predicted"/>
<feature type="region of interest" description="Disordered" evidence="12">
    <location>
        <begin position="1"/>
        <end position="29"/>
    </location>
</feature>
<evidence type="ECO:0000256" key="4">
    <source>
        <dbReference type="ARBA" id="ARBA00022640"/>
    </source>
</evidence>
<keyword evidence="6 15" id="KW-0378">Hydrolase</keyword>
<reference evidence="15" key="1">
    <citation type="journal article" date="2020" name="Stud. Mycol.">
        <title>101 Dothideomycetes genomes: a test case for predicting lifestyles and emergence of pathogens.</title>
        <authorList>
            <person name="Haridas S."/>
            <person name="Albert R."/>
            <person name="Binder M."/>
            <person name="Bloem J."/>
            <person name="Labutti K."/>
            <person name="Salamov A."/>
            <person name="Andreopoulos B."/>
            <person name="Baker S."/>
            <person name="Barry K."/>
            <person name="Bills G."/>
            <person name="Bluhm B."/>
            <person name="Cannon C."/>
            <person name="Castanera R."/>
            <person name="Culley D."/>
            <person name="Daum C."/>
            <person name="Ezra D."/>
            <person name="Gonzalez J."/>
            <person name="Henrissat B."/>
            <person name="Kuo A."/>
            <person name="Liang C."/>
            <person name="Lipzen A."/>
            <person name="Lutzoni F."/>
            <person name="Magnuson J."/>
            <person name="Mondo S."/>
            <person name="Nolan M."/>
            <person name="Ohm R."/>
            <person name="Pangilinan J."/>
            <person name="Park H.-J."/>
            <person name="Ramirez L."/>
            <person name="Alfaro M."/>
            <person name="Sun H."/>
            <person name="Tritt A."/>
            <person name="Yoshinaga Y."/>
            <person name="Zwiers L.-H."/>
            <person name="Turgeon B."/>
            <person name="Goodwin S."/>
            <person name="Spatafora J."/>
            <person name="Crous P."/>
            <person name="Grigoriev I."/>
        </authorList>
    </citation>
    <scope>NUCLEOTIDE SEQUENCE</scope>
    <source>
        <strain evidence="15">CBS 130266</strain>
    </source>
</reference>
<dbReference type="GO" id="GO:0016787">
    <property type="term" value="F:hydrolase activity"/>
    <property type="evidence" value="ECO:0007669"/>
    <property type="project" value="UniProtKB-KW"/>
</dbReference>
<dbReference type="GO" id="GO:0005524">
    <property type="term" value="F:ATP binding"/>
    <property type="evidence" value="ECO:0007669"/>
    <property type="project" value="UniProtKB-KW"/>
</dbReference>
<dbReference type="Pfam" id="PF21010">
    <property type="entry name" value="HA2_C"/>
    <property type="match status" value="1"/>
</dbReference>
<dbReference type="PANTHER" id="PTHR18934">
    <property type="entry name" value="ATP-DEPENDENT RNA HELICASE"/>
    <property type="match status" value="1"/>
</dbReference>
<dbReference type="EC" id="3.6.4.13" evidence="2"/>
<dbReference type="Pfam" id="PF00271">
    <property type="entry name" value="Helicase_C"/>
    <property type="match status" value="1"/>
</dbReference>
<keyword evidence="16" id="KW-1185">Reference proteome</keyword>
<dbReference type="FunFam" id="1.20.120.1080:FF:000002">
    <property type="entry name" value="Putative ATP-dependent RNA helicase DHX36"/>
    <property type="match status" value="1"/>
</dbReference>
<dbReference type="GO" id="GO:0003724">
    <property type="term" value="F:RNA helicase activity"/>
    <property type="evidence" value="ECO:0007669"/>
    <property type="project" value="UniProtKB-EC"/>
</dbReference>
<keyword evidence="4" id="KW-0934">Plastid</keyword>
<gene>
    <name evidence="15" type="ORF">EJ08DRAFT_624881</name>
</gene>
<dbReference type="PROSITE" id="PS51192">
    <property type="entry name" value="HELICASE_ATP_BIND_1"/>
    <property type="match status" value="1"/>
</dbReference>
<feature type="region of interest" description="Disordered" evidence="12">
    <location>
        <begin position="220"/>
        <end position="265"/>
    </location>
</feature>
<evidence type="ECO:0000256" key="1">
    <source>
        <dbReference type="ARBA" id="ARBA00004229"/>
    </source>
</evidence>
<keyword evidence="9" id="KW-0694">RNA-binding</keyword>
<organism evidence="15 16">
    <name type="scientific">Tothia fuscella</name>
    <dbReference type="NCBI Taxonomy" id="1048955"/>
    <lineage>
        <taxon>Eukaryota</taxon>
        <taxon>Fungi</taxon>
        <taxon>Dikarya</taxon>
        <taxon>Ascomycota</taxon>
        <taxon>Pezizomycotina</taxon>
        <taxon>Dothideomycetes</taxon>
        <taxon>Pleosporomycetidae</taxon>
        <taxon>Venturiales</taxon>
        <taxon>Cylindrosympodiaceae</taxon>
        <taxon>Tothia</taxon>
    </lineage>
</organism>
<dbReference type="OrthoDB" id="5600252at2759"/>
<dbReference type="Pfam" id="PF00270">
    <property type="entry name" value="DEAD"/>
    <property type="match status" value="1"/>
</dbReference>
<feature type="domain" description="Helicase ATP-binding" evidence="13">
    <location>
        <begin position="684"/>
        <end position="855"/>
    </location>
</feature>
<dbReference type="InterPro" id="IPR011545">
    <property type="entry name" value="DEAD/DEAH_box_helicase_dom"/>
</dbReference>
<dbReference type="PROSITE" id="PS51194">
    <property type="entry name" value="HELICASE_CTER"/>
    <property type="match status" value="1"/>
</dbReference>
<dbReference type="FunFam" id="3.40.50.300:FF:000819">
    <property type="entry name" value="ATP dependent RNA helicase, putative"/>
    <property type="match status" value="1"/>
</dbReference>
<name>A0A9P4P2W5_9PEZI</name>
<dbReference type="InterPro" id="IPR014001">
    <property type="entry name" value="Helicase_ATP-bd"/>
</dbReference>
<dbReference type="InterPro" id="IPR011709">
    <property type="entry name" value="DEAD-box_helicase_OB_fold"/>
</dbReference>
<evidence type="ECO:0000256" key="9">
    <source>
        <dbReference type="ARBA" id="ARBA00022884"/>
    </source>
</evidence>
<dbReference type="EMBL" id="MU007011">
    <property type="protein sequence ID" value="KAF2436242.1"/>
    <property type="molecule type" value="Genomic_DNA"/>
</dbReference>
<accession>A0A9P4P2W5</accession>
<evidence type="ECO:0000313" key="16">
    <source>
        <dbReference type="Proteomes" id="UP000800235"/>
    </source>
</evidence>
<evidence type="ECO:0000256" key="10">
    <source>
        <dbReference type="ARBA" id="ARBA00022946"/>
    </source>
</evidence>
<keyword evidence="8" id="KW-0067">ATP-binding</keyword>
<dbReference type="GO" id="GO:0003723">
    <property type="term" value="F:RNA binding"/>
    <property type="evidence" value="ECO:0007669"/>
    <property type="project" value="UniProtKB-KW"/>
</dbReference>
<evidence type="ECO:0000256" key="2">
    <source>
        <dbReference type="ARBA" id="ARBA00012552"/>
    </source>
</evidence>
<comment type="catalytic activity">
    <reaction evidence="11">
        <text>ATP + H2O = ADP + phosphate + H(+)</text>
        <dbReference type="Rhea" id="RHEA:13065"/>
        <dbReference type="ChEBI" id="CHEBI:15377"/>
        <dbReference type="ChEBI" id="CHEBI:15378"/>
        <dbReference type="ChEBI" id="CHEBI:30616"/>
        <dbReference type="ChEBI" id="CHEBI:43474"/>
        <dbReference type="ChEBI" id="CHEBI:456216"/>
        <dbReference type="EC" id="3.6.4.13"/>
    </reaction>
</comment>
<dbReference type="InterPro" id="IPR001650">
    <property type="entry name" value="Helicase_C-like"/>
</dbReference>
<evidence type="ECO:0000259" key="13">
    <source>
        <dbReference type="PROSITE" id="PS51192"/>
    </source>
</evidence>
<evidence type="ECO:0000259" key="14">
    <source>
        <dbReference type="PROSITE" id="PS51194"/>
    </source>
</evidence>
<evidence type="ECO:0000256" key="5">
    <source>
        <dbReference type="ARBA" id="ARBA00022741"/>
    </source>
</evidence>
<dbReference type="SUPFAM" id="SSF52540">
    <property type="entry name" value="P-loop containing nucleoside triphosphate hydrolases"/>
    <property type="match status" value="1"/>
</dbReference>
<feature type="compositionally biased region" description="Low complexity" evidence="12">
    <location>
        <begin position="248"/>
        <end position="262"/>
    </location>
</feature>
<evidence type="ECO:0000256" key="7">
    <source>
        <dbReference type="ARBA" id="ARBA00022806"/>
    </source>
</evidence>